<proteinExistence type="predicted"/>
<gene>
    <name evidence="2" type="ORF">RhiirA5_439595</name>
</gene>
<dbReference type="Proteomes" id="UP000232722">
    <property type="component" value="Unassembled WGS sequence"/>
</dbReference>
<dbReference type="VEuPathDB" id="FungiDB:RhiirA1_480904"/>
<feature type="chain" id="PRO_5014870934" evidence="1">
    <location>
        <begin position="21"/>
        <end position="63"/>
    </location>
</feature>
<keyword evidence="1" id="KW-0732">Signal</keyword>
<name>A0A2N0NHL7_9GLOM</name>
<comment type="caution">
    <text evidence="2">The sequence shown here is derived from an EMBL/GenBank/DDBJ whole genome shotgun (WGS) entry which is preliminary data.</text>
</comment>
<dbReference type="AlphaFoldDB" id="A0A2N0NHL7"/>
<feature type="signal peptide" evidence="1">
    <location>
        <begin position="1"/>
        <end position="20"/>
    </location>
</feature>
<evidence type="ECO:0000313" key="3">
    <source>
        <dbReference type="Proteomes" id="UP000232722"/>
    </source>
</evidence>
<reference evidence="2 3" key="1">
    <citation type="submission" date="2016-04" db="EMBL/GenBank/DDBJ databases">
        <title>Genome analyses suggest a sexual origin of heterokaryosis in a supposedly ancient asexual fungus.</title>
        <authorList>
            <person name="Ropars J."/>
            <person name="Sedzielewska K."/>
            <person name="Noel J."/>
            <person name="Charron P."/>
            <person name="Farinelli L."/>
            <person name="Marton T."/>
            <person name="Kruger M."/>
            <person name="Pelin A."/>
            <person name="Brachmann A."/>
            <person name="Corradi N."/>
        </authorList>
    </citation>
    <scope>NUCLEOTIDE SEQUENCE [LARGE SCALE GENOMIC DNA]</scope>
    <source>
        <strain evidence="2 3">A5</strain>
    </source>
</reference>
<dbReference type="EMBL" id="LLXJ01006673">
    <property type="protein sequence ID" value="PKB94079.1"/>
    <property type="molecule type" value="Genomic_DNA"/>
</dbReference>
<evidence type="ECO:0000313" key="2">
    <source>
        <dbReference type="EMBL" id="PKB94079.1"/>
    </source>
</evidence>
<reference evidence="2 3" key="2">
    <citation type="submission" date="2017-09" db="EMBL/GenBank/DDBJ databases">
        <title>Extensive intraspecific genome diversity in a model arbuscular mycorrhizal fungus.</title>
        <authorList>
            <person name="Chen E.C."/>
            <person name="Morin E."/>
            <person name="Beaudet D."/>
            <person name="Noel J."/>
            <person name="Ndikumana S."/>
            <person name="Charron P."/>
            <person name="St-Onge C."/>
            <person name="Giorgi J."/>
            <person name="Grigoriev I.V."/>
            <person name="Roux C."/>
            <person name="Martin F.M."/>
            <person name="Corradi N."/>
        </authorList>
    </citation>
    <scope>NUCLEOTIDE SEQUENCE [LARGE SCALE GENOMIC DNA]</scope>
    <source>
        <strain evidence="2 3">A5</strain>
    </source>
</reference>
<accession>A0A2N0NHL7</accession>
<evidence type="ECO:0000256" key="1">
    <source>
        <dbReference type="SAM" id="SignalP"/>
    </source>
</evidence>
<sequence length="63" mass="7229">MTLILFIAHLFVFNKKVIDAGDILFDVLSKIFKIFLIYKNSLFGGEGFLFIGDYIKIVNEIVL</sequence>
<organism evidence="2 3">
    <name type="scientific">Rhizophagus irregularis</name>
    <dbReference type="NCBI Taxonomy" id="588596"/>
    <lineage>
        <taxon>Eukaryota</taxon>
        <taxon>Fungi</taxon>
        <taxon>Fungi incertae sedis</taxon>
        <taxon>Mucoromycota</taxon>
        <taxon>Glomeromycotina</taxon>
        <taxon>Glomeromycetes</taxon>
        <taxon>Glomerales</taxon>
        <taxon>Glomeraceae</taxon>
        <taxon>Rhizophagus</taxon>
    </lineage>
</organism>
<protein>
    <submittedName>
        <fullName evidence="2">Uncharacterized protein</fullName>
    </submittedName>
</protein>